<dbReference type="GO" id="GO:0035621">
    <property type="term" value="P:ER to Golgi ceramide transport"/>
    <property type="evidence" value="ECO:0007669"/>
    <property type="project" value="TreeGrafter"/>
</dbReference>
<evidence type="ECO:0000256" key="3">
    <source>
        <dbReference type="ARBA" id="ARBA00023055"/>
    </source>
</evidence>
<dbReference type="GO" id="GO:0097038">
    <property type="term" value="C:perinuclear endoplasmic reticulum"/>
    <property type="evidence" value="ECO:0007669"/>
    <property type="project" value="TreeGrafter"/>
</dbReference>
<dbReference type="Gene3D" id="2.60.120.680">
    <property type="entry name" value="GOLD domain"/>
    <property type="match status" value="1"/>
</dbReference>
<evidence type="ECO:0000313" key="7">
    <source>
        <dbReference type="EMBL" id="KAH3685944.1"/>
    </source>
</evidence>
<dbReference type="InterPro" id="IPR041680">
    <property type="entry name" value="PH_8"/>
</dbReference>
<dbReference type="GO" id="GO:0032934">
    <property type="term" value="F:sterol binding"/>
    <property type="evidence" value="ECO:0007669"/>
    <property type="project" value="TreeGrafter"/>
</dbReference>
<dbReference type="Gene3D" id="2.30.29.30">
    <property type="entry name" value="Pleckstrin-homology domain (PH domain)/Phosphotyrosine-binding domain (PTB)"/>
    <property type="match status" value="1"/>
</dbReference>
<reference evidence="7" key="2">
    <citation type="submission" date="2021-01" db="EMBL/GenBank/DDBJ databases">
        <authorList>
            <person name="Schikora-Tamarit M.A."/>
        </authorList>
    </citation>
    <scope>NUCLEOTIDE SEQUENCE</scope>
    <source>
        <strain evidence="7">CBS2887</strain>
    </source>
</reference>
<gene>
    <name evidence="7" type="ORF">WICPIJ_003066</name>
</gene>
<dbReference type="InterPro" id="IPR000648">
    <property type="entry name" value="Oxysterol-bd"/>
</dbReference>
<dbReference type="PANTHER" id="PTHR10972:SF203">
    <property type="entry name" value="OXYSTEROL-BINDING PROTEIN HOMOLOG 3"/>
    <property type="match status" value="1"/>
</dbReference>
<comment type="similarity">
    <text evidence="1">Belongs to the OSBP family.</text>
</comment>
<dbReference type="SUPFAM" id="SSF50729">
    <property type="entry name" value="PH domain-like"/>
    <property type="match status" value="1"/>
</dbReference>
<dbReference type="AlphaFoldDB" id="A0A9P8QAL5"/>
<evidence type="ECO:0000259" key="6">
    <source>
        <dbReference type="PROSITE" id="PS50003"/>
    </source>
</evidence>
<keyword evidence="3" id="KW-0445">Lipid transport</keyword>
<dbReference type="OrthoDB" id="1854502at2759"/>
<reference evidence="7" key="1">
    <citation type="journal article" date="2021" name="Open Biol.">
        <title>Shared evolutionary footprints suggest mitochondrial oxidative damage underlies multiple complex I losses in fungi.</title>
        <authorList>
            <person name="Schikora-Tamarit M.A."/>
            <person name="Marcet-Houben M."/>
            <person name="Nosek J."/>
            <person name="Gabaldon T."/>
        </authorList>
    </citation>
    <scope>NUCLEOTIDE SEQUENCE</scope>
    <source>
        <strain evidence="7">CBS2887</strain>
    </source>
</reference>
<protein>
    <recommendedName>
        <fullName evidence="6">PH domain-containing protein</fullName>
    </recommendedName>
</protein>
<dbReference type="Gene3D" id="3.30.70.3490">
    <property type="match status" value="1"/>
</dbReference>
<feature type="domain" description="PH" evidence="6">
    <location>
        <begin position="221"/>
        <end position="315"/>
    </location>
</feature>
<keyword evidence="8" id="KW-1185">Reference proteome</keyword>
<name>A0A9P8QAL5_WICPI</name>
<feature type="region of interest" description="Disordered" evidence="5">
    <location>
        <begin position="43"/>
        <end position="66"/>
    </location>
</feature>
<evidence type="ECO:0000256" key="2">
    <source>
        <dbReference type="ARBA" id="ARBA00022448"/>
    </source>
</evidence>
<feature type="region of interest" description="Disordered" evidence="5">
    <location>
        <begin position="478"/>
        <end position="503"/>
    </location>
</feature>
<dbReference type="GO" id="GO:0006897">
    <property type="term" value="P:endocytosis"/>
    <property type="evidence" value="ECO:0007669"/>
    <property type="project" value="TreeGrafter"/>
</dbReference>
<dbReference type="GO" id="GO:0032541">
    <property type="term" value="C:cortical endoplasmic reticulum"/>
    <property type="evidence" value="ECO:0007669"/>
    <property type="project" value="TreeGrafter"/>
</dbReference>
<accession>A0A9P8QAL5</accession>
<feature type="compositionally biased region" description="Low complexity" evidence="5">
    <location>
        <begin position="46"/>
        <end position="61"/>
    </location>
</feature>
<dbReference type="Proteomes" id="UP000774326">
    <property type="component" value="Unassembled WGS sequence"/>
</dbReference>
<keyword evidence="2" id="KW-0813">Transport</keyword>
<dbReference type="GO" id="GO:0005829">
    <property type="term" value="C:cytosol"/>
    <property type="evidence" value="ECO:0007669"/>
    <property type="project" value="TreeGrafter"/>
</dbReference>
<dbReference type="Pfam" id="PF01237">
    <property type="entry name" value="Oxysterol_BP"/>
    <property type="match status" value="1"/>
</dbReference>
<organism evidence="7 8">
    <name type="scientific">Wickerhamomyces pijperi</name>
    <name type="common">Yeast</name>
    <name type="synonym">Pichia pijperi</name>
    <dbReference type="NCBI Taxonomy" id="599730"/>
    <lineage>
        <taxon>Eukaryota</taxon>
        <taxon>Fungi</taxon>
        <taxon>Dikarya</taxon>
        <taxon>Ascomycota</taxon>
        <taxon>Saccharomycotina</taxon>
        <taxon>Saccharomycetes</taxon>
        <taxon>Phaffomycetales</taxon>
        <taxon>Wickerhamomycetaceae</taxon>
        <taxon>Wickerhamomyces</taxon>
    </lineage>
</organism>
<dbReference type="InterPro" id="IPR001849">
    <property type="entry name" value="PH_domain"/>
</dbReference>
<dbReference type="EMBL" id="JAEUBG010001720">
    <property type="protein sequence ID" value="KAH3685944.1"/>
    <property type="molecule type" value="Genomic_DNA"/>
</dbReference>
<evidence type="ECO:0000256" key="1">
    <source>
        <dbReference type="ARBA" id="ARBA00008842"/>
    </source>
</evidence>
<dbReference type="CDD" id="cd13289">
    <property type="entry name" value="PH_Osh3p_yeast"/>
    <property type="match status" value="1"/>
</dbReference>
<evidence type="ECO:0000256" key="5">
    <source>
        <dbReference type="SAM" id="MobiDB-lite"/>
    </source>
</evidence>
<dbReference type="Gene3D" id="2.40.160.120">
    <property type="match status" value="1"/>
</dbReference>
<dbReference type="InterPro" id="IPR037239">
    <property type="entry name" value="OSBP_sf"/>
</dbReference>
<comment type="caution">
    <text evidence="7">The sequence shown here is derived from an EMBL/GenBank/DDBJ whole genome shotgun (WGS) entry which is preliminary data.</text>
</comment>
<dbReference type="SMART" id="SM00233">
    <property type="entry name" value="PH"/>
    <property type="match status" value="1"/>
</dbReference>
<dbReference type="GO" id="GO:0005886">
    <property type="term" value="C:plasma membrane"/>
    <property type="evidence" value="ECO:0007669"/>
    <property type="project" value="TreeGrafter"/>
</dbReference>
<keyword evidence="4" id="KW-0446">Lipid-binding</keyword>
<evidence type="ECO:0000256" key="4">
    <source>
        <dbReference type="ARBA" id="ARBA00023121"/>
    </source>
</evidence>
<feature type="compositionally biased region" description="Acidic residues" evidence="5">
    <location>
        <begin position="487"/>
        <end position="503"/>
    </location>
</feature>
<dbReference type="PANTHER" id="PTHR10972">
    <property type="entry name" value="OXYSTEROL-BINDING PROTEIN-RELATED"/>
    <property type="match status" value="1"/>
</dbReference>
<dbReference type="PROSITE" id="PS50003">
    <property type="entry name" value="PH_DOMAIN"/>
    <property type="match status" value="1"/>
</dbReference>
<dbReference type="InterPro" id="IPR011993">
    <property type="entry name" value="PH-like_dom_sf"/>
</dbReference>
<dbReference type="Pfam" id="PF15409">
    <property type="entry name" value="PH_8"/>
    <property type="match status" value="1"/>
</dbReference>
<sequence>METIDVQSKSFVVKWVQIPNNSTVTFQLKPIKKSVGFSIYKSTSPANNNSNSNNGGEAGAEIPAVRSPGSLHDLKTSLEDAVNNNSVSVGAGVARRASIYQSNNSSTSSLQRKRSTSNVNMNLTLEERLQKSSLAKVQSYGTLQGNDVFQNELTISEGGIYAFIFDNTFSKNNSKKVLFNKFIVDNQHGSCGDGGNGDLTVRHRNSSTTSLSNGKFEPSSTKLLQGYLLKKKRKRLQGFTKRFFILNFKYNTLTYYMNENSLKIRGEMQINISSVTAFENEHTIVIDSGMDVWFLKTLNKNDWSNWINALDYIKMNNTPPLAHRSSSFSGSPAQSSSFKAVADVQDKSAVASVTPSSAAAAGDVLQRRKVSRIIEEQDPLSKVNELSYISDKLESIHLKLTNTIDQEANFELNELRQYIKSLLIESPLIQSSDIKNVGSELSRTTSPLSLDTYYDAEDSLSLEDTQYKKSHHVHVLEGNTAGSSSAVEDEVEVDELSDDEEDDWQATAGTKLDTSVEDKQASLAPLPILTPVKRRNDVPKSTSQPPSLFSFLRKNVGKDLTSLSMPVTSNEPITILQKIAEVFEYSSLLTEAMNEPNPEIKLLKISTFAVSNLAAMRSKERNLRKPFNPILGETFEFVDEVQNIRLVGEKINHKPQVFAMHVDSKDWECSFNILPDQKFWGKSIELSNKGYITLICKHTGQVFKWMPPTTVLKNIIAGEKYSEPANPITISSSIGLKSVIEFKKPNSGLFSSGRSEELTVKLIDINTNQATPLYATGTWTQELQMKSTSNASLSKSLWKPVAFPADEASKWGFTYFAMNLNEITAIEKDKIPYTDSRFRPDVQIYESGDIEKAEVLKLDIEQIQRDRRKELADAGEVHVPRFFKKPDTSFENLEDELLHYEFIKGEKSYWSLREAGNWGDDSFKLW</sequence>
<dbReference type="GO" id="GO:0030011">
    <property type="term" value="P:maintenance of cell polarity"/>
    <property type="evidence" value="ECO:0007669"/>
    <property type="project" value="TreeGrafter"/>
</dbReference>
<dbReference type="SUPFAM" id="SSF144000">
    <property type="entry name" value="Oxysterol-binding protein-like"/>
    <property type="match status" value="1"/>
</dbReference>
<dbReference type="GO" id="GO:0006887">
    <property type="term" value="P:exocytosis"/>
    <property type="evidence" value="ECO:0007669"/>
    <property type="project" value="TreeGrafter"/>
</dbReference>
<proteinExistence type="inferred from homology"/>
<dbReference type="GO" id="GO:0034727">
    <property type="term" value="P:piecemeal microautophagy of the nucleus"/>
    <property type="evidence" value="ECO:0007669"/>
    <property type="project" value="TreeGrafter"/>
</dbReference>
<dbReference type="InterPro" id="IPR036598">
    <property type="entry name" value="GOLD_dom_sf"/>
</dbReference>
<dbReference type="SUPFAM" id="SSF101576">
    <property type="entry name" value="Supernatant protein factor (SPF), C-terminal domain"/>
    <property type="match status" value="1"/>
</dbReference>
<evidence type="ECO:0000313" key="8">
    <source>
        <dbReference type="Proteomes" id="UP000774326"/>
    </source>
</evidence>